<protein>
    <submittedName>
        <fullName evidence="1">14613_t:CDS:1</fullName>
    </submittedName>
</protein>
<proteinExistence type="predicted"/>
<comment type="caution">
    <text evidence="1">The sequence shown here is derived from an EMBL/GenBank/DDBJ whole genome shotgun (WGS) entry which is preliminary data.</text>
</comment>
<dbReference type="EMBL" id="CAJVPU010010413">
    <property type="protein sequence ID" value="CAG8605392.1"/>
    <property type="molecule type" value="Genomic_DNA"/>
</dbReference>
<accession>A0ACA9MPA4</accession>
<sequence length="213" mass="24276">SSASTLCTNITQSVSHVAFGNYLSFSAGLFLTCFSKPSADDKSFFAKVKRFFSDEDSVAFVDDVIERLPYILVISLISVYIIQLIVQTYFKDHVPSTGYILWFQWISLLSPLLTIPIHIILSYISSEDDEHAATYSLIYPVLFQIYLHVGYISFYLYCDEGYLSSGLLFLSGFVLNNVIRMAYEWVFPSSVWKVVKVPRFGKKEKESDTVPMI</sequence>
<feature type="non-terminal residue" evidence="1">
    <location>
        <position position="1"/>
    </location>
</feature>
<organism evidence="1 2">
    <name type="scientific">Dentiscutata heterogama</name>
    <dbReference type="NCBI Taxonomy" id="1316150"/>
    <lineage>
        <taxon>Eukaryota</taxon>
        <taxon>Fungi</taxon>
        <taxon>Fungi incertae sedis</taxon>
        <taxon>Mucoromycota</taxon>
        <taxon>Glomeromycotina</taxon>
        <taxon>Glomeromycetes</taxon>
        <taxon>Diversisporales</taxon>
        <taxon>Gigasporaceae</taxon>
        <taxon>Dentiscutata</taxon>
    </lineage>
</organism>
<keyword evidence="2" id="KW-1185">Reference proteome</keyword>
<gene>
    <name evidence="1" type="ORF">DHETER_LOCUS7420</name>
</gene>
<dbReference type="Proteomes" id="UP000789702">
    <property type="component" value="Unassembled WGS sequence"/>
</dbReference>
<name>A0ACA9MPA4_9GLOM</name>
<evidence type="ECO:0000313" key="1">
    <source>
        <dbReference type="EMBL" id="CAG8605392.1"/>
    </source>
</evidence>
<evidence type="ECO:0000313" key="2">
    <source>
        <dbReference type="Proteomes" id="UP000789702"/>
    </source>
</evidence>
<reference evidence="1" key="1">
    <citation type="submission" date="2021-06" db="EMBL/GenBank/DDBJ databases">
        <authorList>
            <person name="Kallberg Y."/>
            <person name="Tangrot J."/>
            <person name="Rosling A."/>
        </authorList>
    </citation>
    <scope>NUCLEOTIDE SEQUENCE</scope>
    <source>
        <strain evidence="1">IL203A</strain>
    </source>
</reference>